<keyword evidence="3" id="KW-0808">Transferase</keyword>
<evidence type="ECO:0000256" key="6">
    <source>
        <dbReference type="ARBA" id="ARBA00022840"/>
    </source>
</evidence>
<dbReference type="InterPro" id="IPR003594">
    <property type="entry name" value="HATPase_dom"/>
</dbReference>
<dbReference type="GO" id="GO:0005524">
    <property type="term" value="F:ATP binding"/>
    <property type="evidence" value="ECO:0007669"/>
    <property type="project" value="UniProtKB-KW"/>
</dbReference>
<dbReference type="PRINTS" id="PR00344">
    <property type="entry name" value="BCTRLSENSOR"/>
</dbReference>
<dbReference type="Gene3D" id="3.30.565.10">
    <property type="entry name" value="Histidine kinase-like ATPase, C-terminal domain"/>
    <property type="match status" value="1"/>
</dbReference>
<keyword evidence="6" id="KW-0067">ATP-binding</keyword>
<dbReference type="InterPro" id="IPR036890">
    <property type="entry name" value="HATPase_C_sf"/>
</dbReference>
<evidence type="ECO:0000256" key="1">
    <source>
        <dbReference type="ARBA" id="ARBA00000085"/>
    </source>
</evidence>
<dbReference type="InterPro" id="IPR005467">
    <property type="entry name" value="His_kinase_dom"/>
</dbReference>
<keyword evidence="7" id="KW-0472">Membrane</keyword>
<gene>
    <name evidence="9" type="ORF">SAMN05443636_3004</name>
</gene>
<dbReference type="Pfam" id="PF02518">
    <property type="entry name" value="HATPase_c"/>
    <property type="match status" value="1"/>
</dbReference>
<evidence type="ECO:0000256" key="5">
    <source>
        <dbReference type="ARBA" id="ARBA00022777"/>
    </source>
</evidence>
<dbReference type="GO" id="GO:0004673">
    <property type="term" value="F:protein histidine kinase activity"/>
    <property type="evidence" value="ECO:0007669"/>
    <property type="project" value="UniProtKB-EC"/>
</dbReference>
<name>A0A1M5UEZ2_9EURY</name>
<keyword evidence="7" id="KW-0812">Transmembrane</keyword>
<reference evidence="9 10" key="1">
    <citation type="submission" date="2016-11" db="EMBL/GenBank/DDBJ databases">
        <authorList>
            <person name="Jaros S."/>
            <person name="Januszkiewicz K."/>
            <person name="Wedrychowicz H."/>
        </authorList>
    </citation>
    <scope>NUCLEOTIDE SEQUENCE [LARGE SCALE GENOMIC DNA]</scope>
    <source>
        <strain evidence="9 10">DSM 9297</strain>
    </source>
</reference>
<organism evidence="9 10">
    <name type="scientific">Halobaculum gomorrense</name>
    <dbReference type="NCBI Taxonomy" id="43928"/>
    <lineage>
        <taxon>Archaea</taxon>
        <taxon>Methanobacteriati</taxon>
        <taxon>Methanobacteriota</taxon>
        <taxon>Stenosarchaea group</taxon>
        <taxon>Halobacteria</taxon>
        <taxon>Halobacteriales</taxon>
        <taxon>Haloferacaceae</taxon>
        <taxon>Halobaculum</taxon>
    </lineage>
</organism>
<sequence>MARCLGNCGGIVAGATLLLGVAFAAGGPAMYRTEVDSDHLLRVAGWNTLGVVVTTAVLALVAAYQATTGGRVTAPLLSGGVVVGVSAFAHVLIGFTDVRRIRARTVARQRQKAAVVNRFVRHDLKHHAQLLLGYGEQLVGSGDGDDAVDAAVVGRRVADIGSELAETNDRIAVIDDLLDSDDDRAAVDLAALVGERRGEWESAHPGGELTVDLDADLRVAAGDHLGTALEELVENAFEHGGDSPSVAVEGSQTGEEVRVEIRDDGDGFPERERALINEDRTETQLDHSDGLGLWLAKWIVEHYGGRLAVESGTAEGGRVAATLPAADATAT</sequence>
<dbReference type="Proteomes" id="UP000184357">
    <property type="component" value="Unassembled WGS sequence"/>
</dbReference>
<dbReference type="PANTHER" id="PTHR44936">
    <property type="entry name" value="SENSOR PROTEIN CREC"/>
    <property type="match status" value="1"/>
</dbReference>
<evidence type="ECO:0000259" key="8">
    <source>
        <dbReference type="PROSITE" id="PS50109"/>
    </source>
</evidence>
<keyword evidence="5 9" id="KW-0418">Kinase</keyword>
<dbReference type="OrthoDB" id="342253at2157"/>
<feature type="transmembrane region" description="Helical" evidence="7">
    <location>
        <begin position="40"/>
        <end position="64"/>
    </location>
</feature>
<comment type="catalytic activity">
    <reaction evidence="1">
        <text>ATP + protein L-histidine = ADP + protein N-phospho-L-histidine.</text>
        <dbReference type="EC" id="2.7.13.3"/>
    </reaction>
</comment>
<keyword evidence="10" id="KW-1185">Reference proteome</keyword>
<feature type="transmembrane region" description="Helical" evidence="7">
    <location>
        <begin position="76"/>
        <end position="95"/>
    </location>
</feature>
<dbReference type="SUPFAM" id="SSF55874">
    <property type="entry name" value="ATPase domain of HSP90 chaperone/DNA topoisomerase II/histidine kinase"/>
    <property type="match status" value="1"/>
</dbReference>
<dbReference type="EC" id="2.7.13.3" evidence="2"/>
<evidence type="ECO:0000256" key="7">
    <source>
        <dbReference type="SAM" id="Phobius"/>
    </source>
</evidence>
<evidence type="ECO:0000256" key="3">
    <source>
        <dbReference type="ARBA" id="ARBA00022679"/>
    </source>
</evidence>
<protein>
    <recommendedName>
        <fullName evidence="2">histidine kinase</fullName>
        <ecNumber evidence="2">2.7.13.3</ecNumber>
    </recommendedName>
</protein>
<dbReference type="AlphaFoldDB" id="A0A1M5UEZ2"/>
<dbReference type="SMART" id="SM00387">
    <property type="entry name" value="HATPase_c"/>
    <property type="match status" value="1"/>
</dbReference>
<dbReference type="PANTHER" id="PTHR44936:SF10">
    <property type="entry name" value="SENSOR PROTEIN RSTB"/>
    <property type="match status" value="1"/>
</dbReference>
<dbReference type="EMBL" id="FQWV01000010">
    <property type="protein sequence ID" value="SHH61406.1"/>
    <property type="molecule type" value="Genomic_DNA"/>
</dbReference>
<accession>A0A1M5UEZ2</accession>
<keyword evidence="4" id="KW-0547">Nucleotide-binding</keyword>
<evidence type="ECO:0000256" key="4">
    <source>
        <dbReference type="ARBA" id="ARBA00022741"/>
    </source>
</evidence>
<dbReference type="RefSeq" id="WP_073311055.1">
    <property type="nucleotide sequence ID" value="NZ_FQWV01000010.1"/>
</dbReference>
<evidence type="ECO:0000256" key="2">
    <source>
        <dbReference type="ARBA" id="ARBA00012438"/>
    </source>
</evidence>
<proteinExistence type="predicted"/>
<keyword evidence="7" id="KW-1133">Transmembrane helix</keyword>
<evidence type="ECO:0000313" key="9">
    <source>
        <dbReference type="EMBL" id="SHH61406.1"/>
    </source>
</evidence>
<dbReference type="InterPro" id="IPR004358">
    <property type="entry name" value="Sig_transdc_His_kin-like_C"/>
</dbReference>
<evidence type="ECO:0000313" key="10">
    <source>
        <dbReference type="Proteomes" id="UP000184357"/>
    </source>
</evidence>
<feature type="domain" description="Histidine kinase" evidence="8">
    <location>
        <begin position="119"/>
        <end position="327"/>
    </location>
</feature>
<dbReference type="PROSITE" id="PS50109">
    <property type="entry name" value="HIS_KIN"/>
    <property type="match status" value="1"/>
</dbReference>
<dbReference type="InterPro" id="IPR050980">
    <property type="entry name" value="2C_sensor_his_kinase"/>
</dbReference>